<comment type="caution">
    <text evidence="2">The sequence shown here is derived from an EMBL/GenBank/DDBJ whole genome shotgun (WGS) entry which is preliminary data.</text>
</comment>
<evidence type="ECO:0000259" key="1">
    <source>
        <dbReference type="Pfam" id="PF14393"/>
    </source>
</evidence>
<dbReference type="Pfam" id="PF14393">
    <property type="entry name" value="DUF4422"/>
    <property type="match status" value="1"/>
</dbReference>
<feature type="domain" description="DUF4422" evidence="1">
    <location>
        <begin position="4"/>
        <end position="238"/>
    </location>
</feature>
<organism evidence="2 3">
    <name type="scientific">Acetobacter indonesiensis</name>
    <dbReference type="NCBI Taxonomy" id="104101"/>
    <lineage>
        <taxon>Bacteria</taxon>
        <taxon>Pseudomonadati</taxon>
        <taxon>Pseudomonadota</taxon>
        <taxon>Alphaproteobacteria</taxon>
        <taxon>Acetobacterales</taxon>
        <taxon>Acetobacteraceae</taxon>
        <taxon>Acetobacter</taxon>
    </lineage>
</organism>
<protein>
    <recommendedName>
        <fullName evidence="1">DUF4422 domain-containing protein</fullName>
    </recommendedName>
</protein>
<evidence type="ECO:0000313" key="2">
    <source>
        <dbReference type="EMBL" id="OUI96675.1"/>
    </source>
</evidence>
<name>A0A252AY19_9PROT</name>
<feature type="non-terminal residue" evidence="2">
    <location>
        <position position="270"/>
    </location>
</feature>
<dbReference type="RefSeq" id="WP_143217115.1">
    <property type="nucleotide sequence ID" value="NZ_JOPA01000003.1"/>
</dbReference>
<dbReference type="AlphaFoldDB" id="A0A252AY19"/>
<sequence length="270" mass="32060">MDIKVYVCHHKPWALIKNDVFEPIQVGRDIANNVLPGMIGDNTGDNISYKNKEWCELTALYWIWKNTSHDYVGLMHYRRYVSFNPDIHYDQNINGIEFEDIEKNAWTYEGCETLLSDYPILTSPIYNIHPCGIPKEIQSSYDHYCSEHYKKDLDLMLLVIKEKFPNYYIDALRSIYSTECFFGNIAIMRRDFFDKYCEFLFSVLEEVEKKVDISNYDTYQKRIFGFLAERLTNIFIETIKSKNKKIKIRHSPMVYVGDKEISFNSDFLIK</sequence>
<evidence type="ECO:0000313" key="3">
    <source>
        <dbReference type="Proteomes" id="UP000194641"/>
    </source>
</evidence>
<dbReference type="EMBL" id="JOPA01000003">
    <property type="protein sequence ID" value="OUI96675.1"/>
    <property type="molecule type" value="Genomic_DNA"/>
</dbReference>
<gene>
    <name evidence="2" type="ORF">HK17_10075</name>
</gene>
<reference evidence="3" key="1">
    <citation type="submission" date="2014-06" db="EMBL/GenBank/DDBJ databases">
        <authorList>
            <person name="Winans N.J."/>
            <person name="Newell P.D."/>
            <person name="Douglas A.E."/>
        </authorList>
    </citation>
    <scope>NUCLEOTIDE SEQUENCE [LARGE SCALE GENOMIC DNA]</scope>
</reference>
<dbReference type="InterPro" id="IPR025536">
    <property type="entry name" value="DUF4422"/>
</dbReference>
<proteinExistence type="predicted"/>
<dbReference type="Proteomes" id="UP000194641">
    <property type="component" value="Unassembled WGS sequence"/>
</dbReference>
<accession>A0A252AY19</accession>